<dbReference type="InterPro" id="IPR036770">
    <property type="entry name" value="Ankyrin_rpt-contain_sf"/>
</dbReference>
<keyword evidence="2 3" id="KW-0040">ANK repeat</keyword>
<feature type="repeat" description="ANK" evidence="3">
    <location>
        <begin position="226"/>
        <end position="258"/>
    </location>
</feature>
<feature type="repeat" description="ANK" evidence="3">
    <location>
        <begin position="188"/>
        <end position="210"/>
    </location>
</feature>
<dbReference type="PROSITE" id="PS50088">
    <property type="entry name" value="ANK_REPEAT"/>
    <property type="match status" value="7"/>
</dbReference>
<keyword evidence="1" id="KW-0677">Repeat</keyword>
<dbReference type="Pfam" id="PF00023">
    <property type="entry name" value="Ank"/>
    <property type="match status" value="1"/>
</dbReference>
<gene>
    <name evidence="4" type="ORF">BDY21DRAFT_294438</name>
</gene>
<sequence length="367" mass="39468">MTKLLDRGFDVNHRGRTGCTSLFHAALHGQTDVVKWLIRRGASSDFRDRFAQTPLHYAAECDNGSCLAPFLSSGLKVDAVNDDGDQPIHIAAAAGRLEPLAFLLDNGANIDAKGFNGYTPLLYAITKGQHNIVSFLMSKGATLKVKSEGDYGANALEYAAQFGCPSIVRLLINRAPSYCAYWIEKHGDHFSPVHLACSKGNEEILKLLLDSAPASWRIDSATIKSHSRTPLHEAVKSSSVECIDMLLRNGASAIARDASGDTPLHYAASGGCTAGLGRLIDSLPRSCVETYVNFQSGAGRTPLMEAIIGGYERSVELLLREGASVTVKDRNGWSVMDLARKSGRPSILKALMDHSASIGDIHRSLSA</sequence>
<evidence type="ECO:0000313" key="4">
    <source>
        <dbReference type="EMBL" id="KAF2452586.1"/>
    </source>
</evidence>
<name>A0A6A6NLM7_9PEZI</name>
<feature type="repeat" description="ANK" evidence="3">
    <location>
        <begin position="298"/>
        <end position="330"/>
    </location>
</feature>
<dbReference type="OrthoDB" id="539213at2759"/>
<evidence type="ECO:0000256" key="3">
    <source>
        <dbReference type="PROSITE-ProRule" id="PRU00023"/>
    </source>
</evidence>
<feature type="repeat" description="ANK" evidence="3">
    <location>
        <begin position="83"/>
        <end position="115"/>
    </location>
</feature>
<dbReference type="Gene3D" id="1.25.40.20">
    <property type="entry name" value="Ankyrin repeat-containing domain"/>
    <property type="match status" value="2"/>
</dbReference>
<keyword evidence="5" id="KW-1185">Reference proteome</keyword>
<feature type="repeat" description="ANK" evidence="3">
    <location>
        <begin position="116"/>
        <end position="148"/>
    </location>
</feature>
<dbReference type="Proteomes" id="UP000799766">
    <property type="component" value="Unassembled WGS sequence"/>
</dbReference>
<dbReference type="SUPFAM" id="SSF48403">
    <property type="entry name" value="Ankyrin repeat"/>
    <property type="match status" value="1"/>
</dbReference>
<organism evidence="4 5">
    <name type="scientific">Lineolata rhizophorae</name>
    <dbReference type="NCBI Taxonomy" id="578093"/>
    <lineage>
        <taxon>Eukaryota</taxon>
        <taxon>Fungi</taxon>
        <taxon>Dikarya</taxon>
        <taxon>Ascomycota</taxon>
        <taxon>Pezizomycotina</taxon>
        <taxon>Dothideomycetes</taxon>
        <taxon>Dothideomycetes incertae sedis</taxon>
        <taxon>Lineolatales</taxon>
        <taxon>Lineolataceae</taxon>
        <taxon>Lineolata</taxon>
    </lineage>
</organism>
<evidence type="ECO:0000256" key="2">
    <source>
        <dbReference type="ARBA" id="ARBA00023043"/>
    </source>
</evidence>
<reference evidence="4" key="1">
    <citation type="journal article" date="2020" name="Stud. Mycol.">
        <title>101 Dothideomycetes genomes: a test case for predicting lifestyles and emergence of pathogens.</title>
        <authorList>
            <person name="Haridas S."/>
            <person name="Albert R."/>
            <person name="Binder M."/>
            <person name="Bloem J."/>
            <person name="Labutti K."/>
            <person name="Salamov A."/>
            <person name="Andreopoulos B."/>
            <person name="Baker S."/>
            <person name="Barry K."/>
            <person name="Bills G."/>
            <person name="Bluhm B."/>
            <person name="Cannon C."/>
            <person name="Castanera R."/>
            <person name="Culley D."/>
            <person name="Daum C."/>
            <person name="Ezra D."/>
            <person name="Gonzalez J."/>
            <person name="Henrissat B."/>
            <person name="Kuo A."/>
            <person name="Liang C."/>
            <person name="Lipzen A."/>
            <person name="Lutzoni F."/>
            <person name="Magnuson J."/>
            <person name="Mondo S."/>
            <person name="Nolan M."/>
            <person name="Ohm R."/>
            <person name="Pangilinan J."/>
            <person name="Park H.-J."/>
            <person name="Ramirez L."/>
            <person name="Alfaro M."/>
            <person name="Sun H."/>
            <person name="Tritt A."/>
            <person name="Yoshinaga Y."/>
            <person name="Zwiers L.-H."/>
            <person name="Turgeon B."/>
            <person name="Goodwin S."/>
            <person name="Spatafora J."/>
            <person name="Crous P."/>
            <person name="Grigoriev I."/>
        </authorList>
    </citation>
    <scope>NUCLEOTIDE SEQUENCE</scope>
    <source>
        <strain evidence="4">ATCC 16933</strain>
    </source>
</reference>
<dbReference type="EMBL" id="MU001706">
    <property type="protein sequence ID" value="KAF2452586.1"/>
    <property type="molecule type" value="Genomic_DNA"/>
</dbReference>
<dbReference type="InterPro" id="IPR050776">
    <property type="entry name" value="Ank_Repeat/CDKN_Inhibitor"/>
</dbReference>
<dbReference type="InterPro" id="IPR002110">
    <property type="entry name" value="Ankyrin_rpt"/>
</dbReference>
<evidence type="ECO:0000313" key="5">
    <source>
        <dbReference type="Proteomes" id="UP000799766"/>
    </source>
</evidence>
<feature type="repeat" description="ANK" evidence="3">
    <location>
        <begin position="17"/>
        <end position="49"/>
    </location>
</feature>
<evidence type="ECO:0000256" key="1">
    <source>
        <dbReference type="ARBA" id="ARBA00022737"/>
    </source>
</evidence>
<protein>
    <submittedName>
        <fullName evidence="4">Ankyrin repeat-containing domain protein</fullName>
    </submittedName>
</protein>
<dbReference type="PANTHER" id="PTHR24201:SF2">
    <property type="entry name" value="ANKYRIN REPEAT DOMAIN-CONTAINING PROTEIN 42"/>
    <property type="match status" value="1"/>
</dbReference>
<accession>A0A6A6NLM7</accession>
<dbReference type="PANTHER" id="PTHR24201">
    <property type="entry name" value="ANK_REP_REGION DOMAIN-CONTAINING PROTEIN"/>
    <property type="match status" value="1"/>
</dbReference>
<dbReference type="SMART" id="SM00248">
    <property type="entry name" value="ANK"/>
    <property type="match status" value="10"/>
</dbReference>
<proteinExistence type="predicted"/>
<dbReference type="Pfam" id="PF12796">
    <property type="entry name" value="Ank_2"/>
    <property type="match status" value="3"/>
</dbReference>
<dbReference type="AlphaFoldDB" id="A0A6A6NLM7"/>
<feature type="repeat" description="ANK" evidence="3">
    <location>
        <begin position="50"/>
        <end position="82"/>
    </location>
</feature>
<dbReference type="PROSITE" id="PS50297">
    <property type="entry name" value="ANK_REP_REGION"/>
    <property type="match status" value="6"/>
</dbReference>